<sequence>MPRSAKRPTQPSTTPKPLALSSLHIRLDVLEKEHQKILKQIKRKRTELNNFVEQMRSIATELFCKSSPGVQKMGEIDQEIHALFDEILTKRKFGKQTRKNVEAVYRNLQLAGIISRRINKKEEDIQPETNFESFEQEDDFSEQNHQTRQEVEFPSRNSTDESKRIRQAFLRLAEIFHPDKVTDSEKQMHHTEVMKEINKAYQDGDLARLLEIEQQHQAGEIISYDSEDDLTRKCTRLEKDNEFLKMQYENLKRELRQVKSSPEGKMVSDYRKAAREDIDVIGQMLAQVESEIKIISQVRDFVKDFREQKISVKEFLTGPPILSHQQMMEDLFEQMLNDLEEMVVF</sequence>
<gene>
    <name evidence="3" type="ORF">ICL16_29690</name>
</gene>
<feature type="coiled-coil region" evidence="1">
    <location>
        <begin position="227"/>
        <end position="261"/>
    </location>
</feature>
<organism evidence="3 4">
    <name type="scientific">Iningainema tapete BLCC-T55</name>
    <dbReference type="NCBI Taxonomy" id="2748662"/>
    <lineage>
        <taxon>Bacteria</taxon>
        <taxon>Bacillati</taxon>
        <taxon>Cyanobacteriota</taxon>
        <taxon>Cyanophyceae</taxon>
        <taxon>Nostocales</taxon>
        <taxon>Scytonemataceae</taxon>
        <taxon>Iningainema tapete</taxon>
    </lineage>
</organism>
<accession>A0A8J6XG36</accession>
<dbReference type="Proteomes" id="UP000629098">
    <property type="component" value="Unassembled WGS sequence"/>
</dbReference>
<comment type="caution">
    <text evidence="3">The sequence shown here is derived from an EMBL/GenBank/DDBJ whole genome shotgun (WGS) entry which is preliminary data.</text>
</comment>
<keyword evidence="1" id="KW-0175">Coiled coil</keyword>
<dbReference type="SUPFAM" id="SSF46565">
    <property type="entry name" value="Chaperone J-domain"/>
    <property type="match status" value="1"/>
</dbReference>
<name>A0A8J6XG36_9CYAN</name>
<evidence type="ECO:0000313" key="4">
    <source>
        <dbReference type="Proteomes" id="UP000629098"/>
    </source>
</evidence>
<dbReference type="InterPro" id="IPR001623">
    <property type="entry name" value="DnaJ_domain"/>
</dbReference>
<evidence type="ECO:0000256" key="1">
    <source>
        <dbReference type="SAM" id="Coils"/>
    </source>
</evidence>
<dbReference type="InterPro" id="IPR036869">
    <property type="entry name" value="J_dom_sf"/>
</dbReference>
<dbReference type="RefSeq" id="WP_190835197.1">
    <property type="nucleotide sequence ID" value="NZ_CAWPPI010000087.1"/>
</dbReference>
<dbReference type="CDD" id="cd06257">
    <property type="entry name" value="DnaJ"/>
    <property type="match status" value="1"/>
</dbReference>
<evidence type="ECO:0000256" key="2">
    <source>
        <dbReference type="SAM" id="MobiDB-lite"/>
    </source>
</evidence>
<keyword evidence="4" id="KW-1185">Reference proteome</keyword>
<proteinExistence type="predicted"/>
<reference evidence="3" key="1">
    <citation type="submission" date="2020-09" db="EMBL/GenBank/DDBJ databases">
        <title>Iningainema tapete sp. nov. (Scytonemataceae, Cyanobacteria) from greenhouses in central Florida (USA) produces two types of nodularin with biosynthetic potential for microcystin-LR and anabaenopeptins.</title>
        <authorList>
            <person name="Berthold D.E."/>
            <person name="Lefler F.W."/>
            <person name="Huang I.-S."/>
            <person name="Abdulla H."/>
            <person name="Zimba P.V."/>
            <person name="Laughinghouse H.D. IV."/>
        </authorList>
    </citation>
    <scope>NUCLEOTIDE SEQUENCE</scope>
    <source>
        <strain evidence="3">BLCCT55</strain>
    </source>
</reference>
<feature type="region of interest" description="Disordered" evidence="2">
    <location>
        <begin position="124"/>
        <end position="160"/>
    </location>
</feature>
<dbReference type="AlphaFoldDB" id="A0A8J6XG36"/>
<protein>
    <submittedName>
        <fullName evidence="3">J domain-containing protein</fullName>
    </submittedName>
</protein>
<dbReference type="Gene3D" id="1.10.287.110">
    <property type="entry name" value="DnaJ domain"/>
    <property type="match status" value="1"/>
</dbReference>
<dbReference type="EMBL" id="JACXAE010000087">
    <property type="protein sequence ID" value="MBD2776120.1"/>
    <property type="molecule type" value="Genomic_DNA"/>
</dbReference>
<evidence type="ECO:0000313" key="3">
    <source>
        <dbReference type="EMBL" id="MBD2776120.1"/>
    </source>
</evidence>
<feature type="compositionally biased region" description="Basic and acidic residues" evidence="2">
    <location>
        <begin position="145"/>
        <end position="160"/>
    </location>
</feature>